<reference evidence="2 3" key="1">
    <citation type="submission" date="2019-07" db="EMBL/GenBank/DDBJ databases">
        <title>Complete genome of Crassaminicella thermophila SY095.</title>
        <authorList>
            <person name="Li X."/>
        </authorList>
    </citation>
    <scope>NUCLEOTIDE SEQUENCE [LARGE SCALE GENOMIC DNA]</scope>
    <source>
        <strain evidence="2 3">SY095</strain>
    </source>
</reference>
<dbReference type="RefSeq" id="WP_148809243.1">
    <property type="nucleotide sequence ID" value="NZ_CP042243.1"/>
</dbReference>
<proteinExistence type="predicted"/>
<dbReference type="Pfam" id="PF16552">
    <property type="entry name" value="OAM_alpha"/>
    <property type="match status" value="1"/>
</dbReference>
<dbReference type="KEGG" id="crs:FQB35_06700"/>
<evidence type="ECO:0000313" key="2">
    <source>
        <dbReference type="EMBL" id="QEK12088.1"/>
    </source>
</evidence>
<keyword evidence="3" id="KW-1185">Reference proteome</keyword>
<dbReference type="OrthoDB" id="5147116at2"/>
<sequence length="126" mass="14277">MKAYLKREDDFQARRKHLANLSDEELKKRFWELAEKAVDPLLELARTHTSPSIERSVLLRMGFSSLEAKPLVEGAIARGLIGKGVGHIVYRIAKEKNIPLRQAGLEMIEGKHWDDAVAIFRGGIEE</sequence>
<dbReference type="SUPFAM" id="SSF51703">
    <property type="entry name" value="Cobalamin (vitamin B12)-dependent enzymes"/>
    <property type="match status" value="1"/>
</dbReference>
<dbReference type="Gene3D" id="6.10.250.2220">
    <property type="match status" value="1"/>
</dbReference>
<dbReference type="GO" id="GO:0003824">
    <property type="term" value="F:catalytic activity"/>
    <property type="evidence" value="ECO:0007669"/>
    <property type="project" value="InterPro"/>
</dbReference>
<feature type="domain" description="D-Lysine 5,6-aminomutase alpha subunit" evidence="1">
    <location>
        <begin position="6"/>
        <end position="120"/>
    </location>
</feature>
<accession>A0A5C0SFP1</accession>
<gene>
    <name evidence="2" type="ORF">FQB35_06700</name>
</gene>
<dbReference type="Gene3D" id="1.10.8.1000">
    <property type="entry name" value="Ornithine 4,5 aminomutase S component, alpha subunit-like"/>
    <property type="match status" value="1"/>
</dbReference>
<dbReference type="EMBL" id="CP042243">
    <property type="protein sequence ID" value="QEK12088.1"/>
    <property type="molecule type" value="Genomic_DNA"/>
</dbReference>
<organism evidence="2 3">
    <name type="scientific">Crassaminicella thermophila</name>
    <dbReference type="NCBI Taxonomy" id="2599308"/>
    <lineage>
        <taxon>Bacteria</taxon>
        <taxon>Bacillati</taxon>
        <taxon>Bacillota</taxon>
        <taxon>Clostridia</taxon>
        <taxon>Eubacteriales</taxon>
        <taxon>Clostridiaceae</taxon>
        <taxon>Crassaminicella</taxon>
    </lineage>
</organism>
<dbReference type="InterPro" id="IPR016176">
    <property type="entry name" value="Cbl-dep_enz_cat"/>
</dbReference>
<evidence type="ECO:0000313" key="3">
    <source>
        <dbReference type="Proteomes" id="UP000324646"/>
    </source>
</evidence>
<evidence type="ECO:0000259" key="1">
    <source>
        <dbReference type="Pfam" id="PF16552"/>
    </source>
</evidence>
<name>A0A5C0SFP1_CRATE</name>
<dbReference type="AlphaFoldDB" id="A0A5C0SFP1"/>
<dbReference type="InterPro" id="IPR015130">
    <property type="entry name" value="Lys-AminoMut_A"/>
</dbReference>
<dbReference type="Proteomes" id="UP000324646">
    <property type="component" value="Chromosome"/>
</dbReference>
<dbReference type="GO" id="GO:0031419">
    <property type="term" value="F:cobalamin binding"/>
    <property type="evidence" value="ECO:0007669"/>
    <property type="project" value="InterPro"/>
</dbReference>
<protein>
    <submittedName>
        <fullName evidence="2">Ornithine aminomutase</fullName>
    </submittedName>
</protein>